<evidence type="ECO:0000313" key="2">
    <source>
        <dbReference type="EMBL" id="GHG07744.1"/>
    </source>
</evidence>
<evidence type="ECO:0000256" key="1">
    <source>
        <dbReference type="SAM" id="MobiDB-lite"/>
    </source>
</evidence>
<dbReference type="AlphaFoldDB" id="A0A919BSY3"/>
<feature type="compositionally biased region" description="Low complexity" evidence="1">
    <location>
        <begin position="78"/>
        <end position="94"/>
    </location>
</feature>
<keyword evidence="3" id="KW-1185">Reference proteome</keyword>
<reference evidence="2" key="2">
    <citation type="submission" date="2020-09" db="EMBL/GenBank/DDBJ databases">
        <authorList>
            <person name="Sun Q."/>
            <person name="Ohkuma M."/>
        </authorList>
    </citation>
    <scope>NUCLEOTIDE SEQUENCE</scope>
    <source>
        <strain evidence="2">JCM 4122</strain>
    </source>
</reference>
<accession>A0A919BSY3</accession>
<comment type="caution">
    <text evidence="2">The sequence shown here is derived from an EMBL/GenBank/DDBJ whole genome shotgun (WGS) entry which is preliminary data.</text>
</comment>
<feature type="compositionally biased region" description="Basic and acidic residues" evidence="1">
    <location>
        <begin position="40"/>
        <end position="57"/>
    </location>
</feature>
<feature type="region of interest" description="Disordered" evidence="1">
    <location>
        <begin position="1"/>
        <end position="119"/>
    </location>
</feature>
<organism evidence="2 3">
    <name type="scientific">Streptomyces filamentosus</name>
    <name type="common">Streptomyces roseosporus</name>
    <dbReference type="NCBI Taxonomy" id="67294"/>
    <lineage>
        <taxon>Bacteria</taxon>
        <taxon>Bacillati</taxon>
        <taxon>Actinomycetota</taxon>
        <taxon>Actinomycetes</taxon>
        <taxon>Kitasatosporales</taxon>
        <taxon>Streptomycetaceae</taxon>
        <taxon>Streptomyces</taxon>
    </lineage>
</organism>
<feature type="compositionally biased region" description="Basic and acidic residues" evidence="1">
    <location>
        <begin position="1"/>
        <end position="12"/>
    </location>
</feature>
<proteinExistence type="predicted"/>
<dbReference type="Proteomes" id="UP000632849">
    <property type="component" value="Unassembled WGS sequence"/>
</dbReference>
<sequence>MAGFGEDDRAPEPAESLSYGVWPHGDGADEKALRPTTEPLPRERPEAHRSDRIRDRGGGAGGPPGRGGRAGGREGGRSPRPGGAAAGAREGAAPVPYGNSPRSSPVPEDRHGVTQTIEPTGWSFPVDVAVKPKVTLPSGGTVRL</sequence>
<evidence type="ECO:0000313" key="3">
    <source>
        <dbReference type="Proteomes" id="UP000632849"/>
    </source>
</evidence>
<feature type="compositionally biased region" description="Gly residues" evidence="1">
    <location>
        <begin position="58"/>
        <end position="70"/>
    </location>
</feature>
<gene>
    <name evidence="2" type="ORF">GCM10017667_44290</name>
</gene>
<reference evidence="2" key="1">
    <citation type="journal article" date="2014" name="Int. J. Syst. Evol. Microbiol.">
        <title>Complete genome sequence of Corynebacterium casei LMG S-19264T (=DSM 44701T), isolated from a smear-ripened cheese.</title>
        <authorList>
            <consortium name="US DOE Joint Genome Institute (JGI-PGF)"/>
            <person name="Walter F."/>
            <person name="Albersmeier A."/>
            <person name="Kalinowski J."/>
            <person name="Ruckert C."/>
        </authorList>
    </citation>
    <scope>NUCLEOTIDE SEQUENCE</scope>
    <source>
        <strain evidence="2">JCM 4122</strain>
    </source>
</reference>
<name>A0A919BSY3_STRFL</name>
<protein>
    <submittedName>
        <fullName evidence="2">Uncharacterized protein</fullName>
    </submittedName>
</protein>
<dbReference type="EMBL" id="BNBE01000002">
    <property type="protein sequence ID" value="GHG07744.1"/>
    <property type="molecule type" value="Genomic_DNA"/>
</dbReference>